<dbReference type="OrthoDB" id="10250354at2759"/>
<feature type="domain" description="J" evidence="2">
    <location>
        <begin position="12"/>
        <end position="76"/>
    </location>
</feature>
<accession>A0A1G4MGZ0</accession>
<feature type="compositionally biased region" description="Basic and acidic residues" evidence="1">
    <location>
        <begin position="325"/>
        <end position="340"/>
    </location>
</feature>
<gene>
    <name evidence="3" type="ORF">LAFE_0G04654G</name>
</gene>
<evidence type="ECO:0000256" key="1">
    <source>
        <dbReference type="SAM" id="MobiDB-lite"/>
    </source>
</evidence>
<dbReference type="PRINTS" id="PR00625">
    <property type="entry name" value="JDOMAIN"/>
</dbReference>
<feature type="compositionally biased region" description="Polar residues" evidence="1">
    <location>
        <begin position="285"/>
        <end position="295"/>
    </location>
</feature>
<protein>
    <submittedName>
        <fullName evidence="3">LAFE_0G04654g1_1</fullName>
    </submittedName>
</protein>
<dbReference type="PANTHER" id="PTHR43908:SF3">
    <property type="entry name" value="AT29763P-RELATED"/>
    <property type="match status" value="1"/>
</dbReference>
<feature type="compositionally biased region" description="Polar residues" evidence="1">
    <location>
        <begin position="168"/>
        <end position="189"/>
    </location>
</feature>
<dbReference type="Pfam" id="PF00226">
    <property type="entry name" value="DnaJ"/>
    <property type="match status" value="1"/>
</dbReference>
<dbReference type="STRING" id="4955.A0A1G4MGZ0"/>
<dbReference type="InterPro" id="IPR036869">
    <property type="entry name" value="J_dom_sf"/>
</dbReference>
<dbReference type="InterPro" id="IPR001623">
    <property type="entry name" value="DnaJ_domain"/>
</dbReference>
<evidence type="ECO:0000313" key="4">
    <source>
        <dbReference type="Proteomes" id="UP000190831"/>
    </source>
</evidence>
<dbReference type="SUPFAM" id="SSF46565">
    <property type="entry name" value="Chaperone J-domain"/>
    <property type="match status" value="1"/>
</dbReference>
<proteinExistence type="predicted"/>
<dbReference type="AlphaFoldDB" id="A0A1G4MGZ0"/>
<dbReference type="PROSITE" id="PS50076">
    <property type="entry name" value="DNAJ_2"/>
    <property type="match status" value="1"/>
</dbReference>
<dbReference type="OMA" id="ARSKFEC"/>
<organism evidence="3 4">
    <name type="scientific">Lachancea fermentati</name>
    <name type="common">Zygosaccharomyces fermentati</name>
    <dbReference type="NCBI Taxonomy" id="4955"/>
    <lineage>
        <taxon>Eukaryota</taxon>
        <taxon>Fungi</taxon>
        <taxon>Dikarya</taxon>
        <taxon>Ascomycota</taxon>
        <taxon>Saccharomycotina</taxon>
        <taxon>Saccharomycetes</taxon>
        <taxon>Saccharomycetales</taxon>
        <taxon>Saccharomycetaceae</taxon>
        <taxon>Lachancea</taxon>
    </lineage>
</organism>
<feature type="region of interest" description="Disordered" evidence="1">
    <location>
        <begin position="113"/>
        <end position="376"/>
    </location>
</feature>
<dbReference type="SMART" id="SM00271">
    <property type="entry name" value="DnaJ"/>
    <property type="match status" value="1"/>
</dbReference>
<dbReference type="EMBL" id="LT598486">
    <property type="protein sequence ID" value="SCW03177.1"/>
    <property type="molecule type" value="Genomic_DNA"/>
</dbReference>
<dbReference type="GO" id="GO:0005789">
    <property type="term" value="C:endoplasmic reticulum membrane"/>
    <property type="evidence" value="ECO:0007669"/>
    <property type="project" value="TreeGrafter"/>
</dbReference>
<evidence type="ECO:0000313" key="3">
    <source>
        <dbReference type="EMBL" id="SCW03177.1"/>
    </source>
</evidence>
<feature type="compositionally biased region" description="Polar residues" evidence="1">
    <location>
        <begin position="312"/>
        <end position="324"/>
    </location>
</feature>
<keyword evidence="4" id="KW-1185">Reference proteome</keyword>
<dbReference type="InterPro" id="IPR051100">
    <property type="entry name" value="DnaJ_subfamily_B/C"/>
</dbReference>
<dbReference type="Proteomes" id="UP000190831">
    <property type="component" value="Chromosome G"/>
</dbReference>
<dbReference type="GO" id="GO:0071218">
    <property type="term" value="P:cellular response to misfolded protein"/>
    <property type="evidence" value="ECO:0007669"/>
    <property type="project" value="TreeGrafter"/>
</dbReference>
<feature type="compositionally biased region" description="Low complexity" evidence="1">
    <location>
        <begin position="149"/>
        <end position="158"/>
    </location>
</feature>
<feature type="compositionally biased region" description="Basic and acidic residues" evidence="1">
    <location>
        <begin position="297"/>
        <end position="311"/>
    </location>
</feature>
<reference evidence="3 4" key="1">
    <citation type="submission" date="2016-03" db="EMBL/GenBank/DDBJ databases">
        <authorList>
            <person name="Devillers H."/>
        </authorList>
    </citation>
    <scope>NUCLEOTIDE SEQUENCE [LARGE SCALE GENOMIC DNA]</scope>
    <source>
        <strain evidence="3">CBS 6772</strain>
    </source>
</reference>
<sequence>MASEELLIDETTYYSILGLTADATEAQIKKAYRKIAVVIHPDKNKSEGAAELFKVVSHAQSVLTDETKRRDYNRKLIAKNLHNYVPRQSKVATLNGKTNSTFGCKVQEVSESKATEKCSSVNQKPRKSKPYEQQPYGFGVDEHVKEPQSSQSSRGSNSKPFKAKSYQHQRPSSAIQDDSKKSSTYSTRFTSHHEDSGNDEDQETVQIPSNETQRKKMAKKGELDEKTMSGQPASPFLNSYHRHYTRTMHHDKQQSRRSVSPVKSKPTSSRDSLEDVKNIMKQFAAESNSSPSTGKFPQDHKTGMEAEERIENSATAFAQRVTPTKTRDNKLPTKQERQEELESPNSSTRKKPNLRGPTVEISPLNQSAHKNGGSDFTLDELNKYLPKDDELFDMRNVSDTLDNVRIKRFKAAKEDTPEIDMVEEAKRDVSFLYPQPTENLSRPVNETLPRIYKPDMVSESELGLDSSILALQLPPLPVLHFNILQKTEVERIKEEVKRFNVKANEIKRRLIDVLLKRSTADELFNDRLTRVENANLFVQAKSYDVEVATIINELQNRQRIVAESFSNLMKSIYASGGI</sequence>
<evidence type="ECO:0000259" key="2">
    <source>
        <dbReference type="PROSITE" id="PS50076"/>
    </source>
</evidence>
<dbReference type="PANTHER" id="PTHR43908">
    <property type="entry name" value="AT29763P-RELATED"/>
    <property type="match status" value="1"/>
</dbReference>
<name>A0A1G4MGZ0_LACFM</name>
<feature type="compositionally biased region" description="Low complexity" evidence="1">
    <location>
        <begin position="257"/>
        <end position="270"/>
    </location>
</feature>
<dbReference type="CDD" id="cd06257">
    <property type="entry name" value="DnaJ"/>
    <property type="match status" value="1"/>
</dbReference>
<dbReference type="GO" id="GO:0030544">
    <property type="term" value="F:Hsp70 protein binding"/>
    <property type="evidence" value="ECO:0007669"/>
    <property type="project" value="TreeGrafter"/>
</dbReference>
<dbReference type="Gene3D" id="1.10.287.110">
    <property type="entry name" value="DnaJ domain"/>
    <property type="match status" value="1"/>
</dbReference>